<evidence type="ECO:0000313" key="2">
    <source>
        <dbReference type="EMBL" id="KXG19649.1"/>
    </source>
</evidence>
<keyword evidence="1" id="KW-1133">Transmembrane helix</keyword>
<evidence type="ECO:0000313" key="3">
    <source>
        <dbReference type="Proteomes" id="UP000000768"/>
    </source>
</evidence>
<dbReference type="ExpressionAtlas" id="A0A194YI53">
    <property type="expression patterns" value="baseline and differential"/>
</dbReference>
<keyword evidence="1" id="KW-0472">Membrane</keyword>
<feature type="transmembrane region" description="Helical" evidence="1">
    <location>
        <begin position="16"/>
        <end position="38"/>
    </location>
</feature>
<dbReference type="InParanoid" id="A0A194YI53"/>
<dbReference type="Proteomes" id="UP000000768">
    <property type="component" value="Chromosome 10"/>
</dbReference>
<keyword evidence="1" id="KW-0812">Transmembrane</keyword>
<dbReference type="EMBL" id="CM000769">
    <property type="protein sequence ID" value="KXG19649.1"/>
    <property type="molecule type" value="Genomic_DNA"/>
</dbReference>
<dbReference type="Gramene" id="KXG19649">
    <property type="protein sequence ID" value="KXG19649"/>
    <property type="gene ID" value="SORBI_3010G093800"/>
</dbReference>
<reference evidence="3" key="2">
    <citation type="journal article" date="2018" name="Plant J.">
        <title>The Sorghum bicolor reference genome: improved assembly, gene annotations, a transcriptome atlas, and signatures of genome organization.</title>
        <authorList>
            <person name="McCormick R.F."/>
            <person name="Truong S.K."/>
            <person name="Sreedasyam A."/>
            <person name="Jenkins J."/>
            <person name="Shu S."/>
            <person name="Sims D."/>
            <person name="Kennedy M."/>
            <person name="Amirebrahimi M."/>
            <person name="Weers B.D."/>
            <person name="McKinley B."/>
            <person name="Mattison A."/>
            <person name="Morishige D.T."/>
            <person name="Grimwood J."/>
            <person name="Schmutz J."/>
            <person name="Mullet J.E."/>
        </authorList>
    </citation>
    <scope>NUCLEOTIDE SEQUENCE [LARGE SCALE GENOMIC DNA]</scope>
    <source>
        <strain evidence="3">cv. BTx623</strain>
    </source>
</reference>
<protein>
    <submittedName>
        <fullName evidence="2">Uncharacterized protein</fullName>
    </submittedName>
</protein>
<accession>A0A194YI53</accession>
<dbReference type="AlphaFoldDB" id="A0A194YI53"/>
<reference evidence="2 3" key="1">
    <citation type="journal article" date="2009" name="Nature">
        <title>The Sorghum bicolor genome and the diversification of grasses.</title>
        <authorList>
            <person name="Paterson A.H."/>
            <person name="Bowers J.E."/>
            <person name="Bruggmann R."/>
            <person name="Dubchak I."/>
            <person name="Grimwood J."/>
            <person name="Gundlach H."/>
            <person name="Haberer G."/>
            <person name="Hellsten U."/>
            <person name="Mitros T."/>
            <person name="Poliakov A."/>
            <person name="Schmutz J."/>
            <person name="Spannagl M."/>
            <person name="Tang H."/>
            <person name="Wang X."/>
            <person name="Wicker T."/>
            <person name="Bharti A.K."/>
            <person name="Chapman J."/>
            <person name="Feltus F.A."/>
            <person name="Gowik U."/>
            <person name="Grigoriev I.V."/>
            <person name="Lyons E."/>
            <person name="Maher C.A."/>
            <person name="Martis M."/>
            <person name="Narechania A."/>
            <person name="Otillar R.P."/>
            <person name="Penning B.W."/>
            <person name="Salamov A.A."/>
            <person name="Wang Y."/>
            <person name="Zhang L."/>
            <person name="Carpita N.C."/>
            <person name="Freeling M."/>
            <person name="Gingle A.R."/>
            <person name="Hash C.T."/>
            <person name="Keller B."/>
            <person name="Klein P."/>
            <person name="Kresovich S."/>
            <person name="McCann M.C."/>
            <person name="Ming R."/>
            <person name="Peterson D.G."/>
            <person name="Mehboob-ur-Rahman"/>
            <person name="Ware D."/>
            <person name="Westhoff P."/>
            <person name="Mayer K.F."/>
            <person name="Messing J."/>
            <person name="Rokhsar D.S."/>
        </authorList>
    </citation>
    <scope>NUCLEOTIDE SEQUENCE [LARGE SCALE GENOMIC DNA]</scope>
    <source>
        <strain evidence="3">cv. BTx623</strain>
    </source>
</reference>
<proteinExistence type="predicted"/>
<keyword evidence="3" id="KW-1185">Reference proteome</keyword>
<gene>
    <name evidence="2" type="ORF">SORBI_3010G093800</name>
</gene>
<organism evidence="2 3">
    <name type="scientific">Sorghum bicolor</name>
    <name type="common">Sorghum</name>
    <name type="synonym">Sorghum vulgare</name>
    <dbReference type="NCBI Taxonomy" id="4558"/>
    <lineage>
        <taxon>Eukaryota</taxon>
        <taxon>Viridiplantae</taxon>
        <taxon>Streptophyta</taxon>
        <taxon>Embryophyta</taxon>
        <taxon>Tracheophyta</taxon>
        <taxon>Spermatophyta</taxon>
        <taxon>Magnoliopsida</taxon>
        <taxon>Liliopsida</taxon>
        <taxon>Poales</taxon>
        <taxon>Poaceae</taxon>
        <taxon>PACMAD clade</taxon>
        <taxon>Panicoideae</taxon>
        <taxon>Andropogonodae</taxon>
        <taxon>Andropogoneae</taxon>
        <taxon>Sorghinae</taxon>
        <taxon>Sorghum</taxon>
    </lineage>
</organism>
<evidence type="ECO:0000256" key="1">
    <source>
        <dbReference type="SAM" id="Phobius"/>
    </source>
</evidence>
<sequence length="120" mass="13688">MTIFIYVKRLCSKKGILGITCSTFLRSLFYIVVFHKSLRLTNGSRRKLASRRITNLISTNVESLQQHLKSFALSYILISFGWDFRQACGLLATPSGGQVETVMRIRDHAHFFVKNICSTI</sequence>
<name>A0A194YI53_SORBI</name>